<dbReference type="PROSITE" id="PS50110">
    <property type="entry name" value="RESPONSE_REGULATORY"/>
    <property type="match status" value="1"/>
</dbReference>
<sequence length="232" mass="26817">MRIAICDDEKKQRNALRTTVERSLQLKGLAYQIDEFENGEVLLAQLAVVTPDILFLDIEMGQLNGMETARLLRKQAAETLLIFVTSHPDYVFQGYEVQALHYILKPYKEQKILEVLDYALSELGIKNKQTFLFSHKGSQRKLPLQDISYFWSEGRKVHIQTNDEALTFYGKLNELELELPDYFIRIHNRYLVNLHFVEEISSTIVCCAGQHLPLSRANKQGLQLAFARTLLE</sequence>
<feature type="domain" description="HTH LytTR-type" evidence="3">
    <location>
        <begin position="131"/>
        <end position="228"/>
    </location>
</feature>
<proteinExistence type="predicted"/>
<dbReference type="PROSITE" id="PS50930">
    <property type="entry name" value="HTH_LYTTR"/>
    <property type="match status" value="1"/>
</dbReference>
<dbReference type="Proteomes" id="UP000664357">
    <property type="component" value="Unassembled WGS sequence"/>
</dbReference>
<evidence type="ECO:0000259" key="2">
    <source>
        <dbReference type="PROSITE" id="PS50110"/>
    </source>
</evidence>
<evidence type="ECO:0000259" key="3">
    <source>
        <dbReference type="PROSITE" id="PS50930"/>
    </source>
</evidence>
<dbReference type="InterPro" id="IPR011006">
    <property type="entry name" value="CheY-like_superfamily"/>
</dbReference>
<organism evidence="4 5">
    <name type="scientific">Candidatus Enterococcus ferrettii</name>
    <dbReference type="NCBI Taxonomy" id="2815324"/>
    <lineage>
        <taxon>Bacteria</taxon>
        <taxon>Bacillati</taxon>
        <taxon>Bacillota</taxon>
        <taxon>Bacilli</taxon>
        <taxon>Lactobacillales</taxon>
        <taxon>Enterococcaceae</taxon>
        <taxon>Enterococcus</taxon>
    </lineage>
</organism>
<accession>A0ABV0EMC6</accession>
<evidence type="ECO:0000313" key="5">
    <source>
        <dbReference type="Proteomes" id="UP000664357"/>
    </source>
</evidence>
<gene>
    <name evidence="4" type="ORF">JZO67_001736</name>
</gene>
<dbReference type="InterPro" id="IPR046947">
    <property type="entry name" value="LytR-like"/>
</dbReference>
<evidence type="ECO:0008006" key="6">
    <source>
        <dbReference type="Google" id="ProtNLM"/>
    </source>
</evidence>
<evidence type="ECO:0000256" key="1">
    <source>
        <dbReference type="PROSITE-ProRule" id="PRU00169"/>
    </source>
</evidence>
<keyword evidence="1" id="KW-0597">Phosphoprotein</keyword>
<dbReference type="SUPFAM" id="SSF52172">
    <property type="entry name" value="CheY-like"/>
    <property type="match status" value="1"/>
</dbReference>
<dbReference type="SMART" id="SM00850">
    <property type="entry name" value="LytTR"/>
    <property type="match status" value="1"/>
</dbReference>
<dbReference type="InterPro" id="IPR001789">
    <property type="entry name" value="Sig_transdc_resp-reg_receiver"/>
</dbReference>
<reference evidence="4 5" key="1">
    <citation type="submission" date="2024-02" db="EMBL/GenBank/DDBJ databases">
        <title>The Genome Sequence of Enterococcus sp. DIV0159.</title>
        <authorList>
            <person name="Earl A."/>
            <person name="Manson A."/>
            <person name="Gilmore M."/>
            <person name="Sanders J."/>
            <person name="Shea T."/>
            <person name="Howe W."/>
            <person name="Livny J."/>
            <person name="Cuomo C."/>
            <person name="Neafsey D."/>
            <person name="Birren B."/>
        </authorList>
    </citation>
    <scope>NUCLEOTIDE SEQUENCE [LARGE SCALE GENOMIC DNA]</scope>
    <source>
        <strain evidence="4 5">665A</strain>
    </source>
</reference>
<dbReference type="PANTHER" id="PTHR37299:SF1">
    <property type="entry name" value="STAGE 0 SPORULATION PROTEIN A HOMOLOG"/>
    <property type="match status" value="1"/>
</dbReference>
<name>A0ABV0EMC6_9ENTE</name>
<feature type="modified residue" description="4-aspartylphosphate" evidence="1">
    <location>
        <position position="57"/>
    </location>
</feature>
<dbReference type="Pfam" id="PF00072">
    <property type="entry name" value="Response_reg"/>
    <property type="match status" value="1"/>
</dbReference>
<dbReference type="RefSeq" id="WP_242704358.1">
    <property type="nucleotide sequence ID" value="NZ_JAFREL020000001.1"/>
</dbReference>
<feature type="domain" description="Response regulatory" evidence="2">
    <location>
        <begin position="2"/>
        <end position="120"/>
    </location>
</feature>
<dbReference type="InterPro" id="IPR007492">
    <property type="entry name" value="LytTR_DNA-bd_dom"/>
</dbReference>
<dbReference type="PANTHER" id="PTHR37299">
    <property type="entry name" value="TRANSCRIPTIONAL REGULATOR-RELATED"/>
    <property type="match status" value="1"/>
</dbReference>
<evidence type="ECO:0000313" key="4">
    <source>
        <dbReference type="EMBL" id="MEO1769785.1"/>
    </source>
</evidence>
<dbReference type="Gene3D" id="2.40.50.1020">
    <property type="entry name" value="LytTr DNA-binding domain"/>
    <property type="match status" value="1"/>
</dbReference>
<comment type="caution">
    <text evidence="4">The sequence shown here is derived from an EMBL/GenBank/DDBJ whole genome shotgun (WGS) entry which is preliminary data.</text>
</comment>
<dbReference type="Pfam" id="PF04397">
    <property type="entry name" value="LytTR"/>
    <property type="match status" value="1"/>
</dbReference>
<dbReference type="SMART" id="SM00448">
    <property type="entry name" value="REC"/>
    <property type="match status" value="1"/>
</dbReference>
<keyword evidence="5" id="KW-1185">Reference proteome</keyword>
<dbReference type="Gene3D" id="3.40.50.2300">
    <property type="match status" value="1"/>
</dbReference>
<protein>
    <recommendedName>
        <fullName evidence="6">DNA-binding response regulator</fullName>
    </recommendedName>
</protein>
<dbReference type="EMBL" id="JAFREL020000001">
    <property type="protein sequence ID" value="MEO1769785.1"/>
    <property type="molecule type" value="Genomic_DNA"/>
</dbReference>